<proteinExistence type="inferred from homology"/>
<feature type="domain" description="TonB-dependent receptor-like beta-barrel" evidence="6">
    <location>
        <begin position="468"/>
        <end position="1023"/>
    </location>
</feature>
<comment type="subcellular location">
    <subcellularLocation>
        <location evidence="1 4">Cell outer membrane</location>
    </subcellularLocation>
</comment>
<evidence type="ECO:0000313" key="9">
    <source>
        <dbReference type="Proteomes" id="UP001268683"/>
    </source>
</evidence>
<evidence type="ECO:0000256" key="5">
    <source>
        <dbReference type="SAM" id="SignalP"/>
    </source>
</evidence>
<name>A0AA52H987_9PROT</name>
<evidence type="ECO:0000259" key="6">
    <source>
        <dbReference type="Pfam" id="PF00593"/>
    </source>
</evidence>
<accession>A0AA52H987</accession>
<dbReference type="InterPro" id="IPR037066">
    <property type="entry name" value="Plug_dom_sf"/>
</dbReference>
<evidence type="ECO:0000259" key="7">
    <source>
        <dbReference type="Pfam" id="PF07715"/>
    </source>
</evidence>
<organism evidence="8 9">
    <name type="scientific">Temperatibacter marinus</name>
    <dbReference type="NCBI Taxonomy" id="1456591"/>
    <lineage>
        <taxon>Bacteria</taxon>
        <taxon>Pseudomonadati</taxon>
        <taxon>Pseudomonadota</taxon>
        <taxon>Alphaproteobacteria</taxon>
        <taxon>Kordiimonadales</taxon>
        <taxon>Temperatibacteraceae</taxon>
        <taxon>Temperatibacter</taxon>
    </lineage>
</organism>
<dbReference type="Pfam" id="PF07715">
    <property type="entry name" value="Plug"/>
    <property type="match status" value="1"/>
</dbReference>
<feature type="chain" id="PRO_5041406255" evidence="5">
    <location>
        <begin position="35"/>
        <end position="1063"/>
    </location>
</feature>
<keyword evidence="2 4" id="KW-0472">Membrane</keyword>
<evidence type="ECO:0000256" key="2">
    <source>
        <dbReference type="ARBA" id="ARBA00023136"/>
    </source>
</evidence>
<dbReference type="InterPro" id="IPR000531">
    <property type="entry name" value="Beta-barrel_TonB"/>
</dbReference>
<dbReference type="SUPFAM" id="SSF56935">
    <property type="entry name" value="Porins"/>
    <property type="match status" value="1"/>
</dbReference>
<keyword evidence="4" id="KW-0798">TonB box</keyword>
<dbReference type="PANTHER" id="PTHR47234:SF2">
    <property type="entry name" value="TONB-DEPENDENT RECEPTOR"/>
    <property type="match status" value="1"/>
</dbReference>
<dbReference type="Proteomes" id="UP001268683">
    <property type="component" value="Chromosome"/>
</dbReference>
<evidence type="ECO:0000256" key="1">
    <source>
        <dbReference type="ARBA" id="ARBA00004442"/>
    </source>
</evidence>
<evidence type="ECO:0000256" key="4">
    <source>
        <dbReference type="RuleBase" id="RU003357"/>
    </source>
</evidence>
<dbReference type="RefSeq" id="WP_310797216.1">
    <property type="nucleotide sequence ID" value="NZ_CP123872.1"/>
</dbReference>
<dbReference type="EMBL" id="CP123872">
    <property type="protein sequence ID" value="WND01388.1"/>
    <property type="molecule type" value="Genomic_DNA"/>
</dbReference>
<dbReference type="KEGG" id="tmk:QGN29_07405"/>
<feature type="domain" description="TonB-dependent receptor plug" evidence="7">
    <location>
        <begin position="63"/>
        <end position="180"/>
    </location>
</feature>
<keyword evidence="3" id="KW-0998">Cell outer membrane</keyword>
<keyword evidence="5" id="KW-0732">Signal</keyword>
<evidence type="ECO:0000313" key="8">
    <source>
        <dbReference type="EMBL" id="WND01388.1"/>
    </source>
</evidence>
<evidence type="ECO:0000256" key="3">
    <source>
        <dbReference type="ARBA" id="ARBA00023237"/>
    </source>
</evidence>
<keyword evidence="9" id="KW-1185">Reference proteome</keyword>
<dbReference type="InterPro" id="IPR012910">
    <property type="entry name" value="Plug_dom"/>
</dbReference>
<dbReference type="GO" id="GO:0009279">
    <property type="term" value="C:cell outer membrane"/>
    <property type="evidence" value="ECO:0007669"/>
    <property type="project" value="UniProtKB-SubCell"/>
</dbReference>
<dbReference type="PANTHER" id="PTHR47234">
    <property type="match status" value="1"/>
</dbReference>
<dbReference type="AlphaFoldDB" id="A0AA52H987"/>
<dbReference type="Gene3D" id="2.40.170.20">
    <property type="entry name" value="TonB-dependent receptor, beta-barrel domain"/>
    <property type="match status" value="1"/>
</dbReference>
<dbReference type="Gene3D" id="2.170.130.10">
    <property type="entry name" value="TonB-dependent receptor, plug domain"/>
    <property type="match status" value="1"/>
</dbReference>
<dbReference type="Pfam" id="PF00593">
    <property type="entry name" value="TonB_dep_Rec_b-barrel"/>
    <property type="match status" value="1"/>
</dbReference>
<reference evidence="8" key="1">
    <citation type="submission" date="2023-04" db="EMBL/GenBank/DDBJ databases">
        <title>Complete genome sequence of Temperatibacter marinus.</title>
        <authorList>
            <person name="Rong J.-C."/>
            <person name="Yi M.-L."/>
            <person name="Zhao Q."/>
        </authorList>
    </citation>
    <scope>NUCLEOTIDE SEQUENCE</scope>
    <source>
        <strain evidence="8">NBRC 110045</strain>
    </source>
</reference>
<sequence length="1063" mass="115110">MSRFDELKKYLRLGTAAMSIAAVTSAAFAGGAYAQDDDDDDEDDDGIEEVVVTGSKLRRNPFSTTTPIQVISGETSRELGLFNTGDILQQSPQTTGSQIDNSFTGFVLDGGPGSVEIGFRGLGSARTLIMMNGRRLAPAGIGGAPAAPDFSLIPGVMVDRIEQITEGASTIYGSDAVAGVANIILKKNVEGFDIQGSYRTPESGGGEEMTVSAMWGKTFDNGYITVGGEYYERKVMTRADSEFASDCTLRLYEDENGNRLPAAYGGLGGPRPSEGTDRYGCDIFPLTNRMSILGLGSIYYKPGASNVGIPNWLETTQSGGFFGVPGAVPYDSNGDGVVDLATGDRVYFDGDGDGVMDIDLQDPLYAMEATDYYASGDFVSPTKRFNIMATGEYVIDEDSNTKVFFESFYTKRESSTFSPGAQLFENVPASSPYNPCNQSVNPDGVNCLSIYGVNFGDLDVLPIVNIRGDRDNVQADIYQFRFLAGVTGTLNYGAGWDYEVYGSYSYSKGDELRRGMNDANFVQSLDAVLDDNGNVVCRDPSNGCVPLNLFSDRILGIGGGVLTAEEEAFLISDRTISTVIKQTMFGASVTGDLFRLPWNDAEVPIIVGVEYRKDTIASDPNDVSAQGLLWGYFNDEGADGSRSFKEIFVETSLPLVYDSPIAEELRLDLSARYTDESFYEAASIYAVKGIYKPVDWMTFRGAYSTSYRAPNVRERFLNGQSGFGNVFDPCFVPEAARDSDPLDPAAPATYNADGESREQYTLDSCRANGVDPTSFGLDSTGTGNFSTEINSGGSLDVREEESTSKSYGFVIDQPFTDKFDLKLSVNWFEIEVTDAIAEPTAAYLVSQCYSNPNEPTGSSPFCARIPRDADGTLGLVDASFINIGRETAKGIDYNIFFGTDFEVAGKPIDLTFDLRATQMKEQITDVSNNGGDDNVGEVTTPEWRFNADLALRYNDFSLRWSTLFIGGGQADDPGDFDNLNNGCADLPGVSCRAIWYTEDYDIHNVSLSWSNGQYSISGGVRNIFNTAPPLVDPAGVFSLSNIPLGVGYDLYGRSFFVRAGVTF</sequence>
<protein>
    <submittedName>
        <fullName evidence="8">TonB-dependent receptor</fullName>
    </submittedName>
</protein>
<dbReference type="InterPro" id="IPR036942">
    <property type="entry name" value="Beta-barrel_TonB_sf"/>
</dbReference>
<keyword evidence="8" id="KW-0675">Receptor</keyword>
<gene>
    <name evidence="8" type="ORF">QGN29_07405</name>
</gene>
<feature type="signal peptide" evidence="5">
    <location>
        <begin position="1"/>
        <end position="34"/>
    </location>
</feature>
<comment type="similarity">
    <text evidence="4">Belongs to the TonB-dependent receptor family.</text>
</comment>